<dbReference type="InterPro" id="IPR007159">
    <property type="entry name" value="SpoVT-AbrB_dom"/>
</dbReference>
<dbReference type="InterPro" id="IPR039052">
    <property type="entry name" value="Antitox_PemI-like"/>
</dbReference>
<sequence length="87" mass="9970">MNNIKGQTRITQWGNSMIIRIPSYIVKQLGLEDNQALTVTTRNNSIVLTPIKKQPTNIHDLFADWQDDGQRDHELDWGKAEGNALPW</sequence>
<gene>
    <name evidence="1" type="ORF">TEHN7118_1382</name>
</gene>
<dbReference type="RefSeq" id="WP_014124412.1">
    <property type="nucleotide sequence ID" value="NZ_BAABQP010000012.1"/>
</dbReference>
<dbReference type="Pfam" id="PF04014">
    <property type="entry name" value="MazE_antitoxin"/>
    <property type="match status" value="1"/>
</dbReference>
<organism evidence="1 2">
    <name type="scientific">Tetragenococcus halophilus subsp. halophilus</name>
    <dbReference type="NCBI Taxonomy" id="1513897"/>
    <lineage>
        <taxon>Bacteria</taxon>
        <taxon>Bacillati</taxon>
        <taxon>Bacillota</taxon>
        <taxon>Bacilli</taxon>
        <taxon>Lactobacillales</taxon>
        <taxon>Enterococcaceae</taxon>
        <taxon>Tetragenococcus</taxon>
    </lineage>
</organism>
<dbReference type="Gene3D" id="2.10.260.10">
    <property type="match status" value="1"/>
</dbReference>
<dbReference type="PANTHER" id="PTHR40516:SF1">
    <property type="entry name" value="ANTITOXIN CHPS-RELATED"/>
    <property type="match status" value="1"/>
</dbReference>
<dbReference type="SUPFAM" id="SSF89447">
    <property type="entry name" value="AbrB/MazE/MraZ-like"/>
    <property type="match status" value="1"/>
</dbReference>
<evidence type="ECO:0000313" key="1">
    <source>
        <dbReference type="EMBL" id="GBD68576.1"/>
    </source>
</evidence>
<dbReference type="Proteomes" id="UP000236214">
    <property type="component" value="Unassembled WGS sequence"/>
</dbReference>
<dbReference type="PANTHER" id="PTHR40516">
    <property type="entry name" value="ANTITOXIN CHPS-RELATED"/>
    <property type="match status" value="1"/>
</dbReference>
<proteinExistence type="predicted"/>
<dbReference type="GO" id="GO:0097351">
    <property type="term" value="F:toxin sequestering activity"/>
    <property type="evidence" value="ECO:0007669"/>
    <property type="project" value="InterPro"/>
</dbReference>
<evidence type="ECO:0000313" key="2">
    <source>
        <dbReference type="Proteomes" id="UP000236214"/>
    </source>
</evidence>
<reference evidence="1 2" key="1">
    <citation type="submission" date="2016-05" db="EMBL/GenBank/DDBJ databases">
        <title>Whole genome sequencing of Tetragenococcus halophilus subsp. halophilus NISL 7118.</title>
        <authorList>
            <person name="Shiwa Y."/>
            <person name="Nishimura I."/>
            <person name="Yoshikawa H."/>
            <person name="Koyama Y."/>
            <person name="Oguma T."/>
        </authorList>
    </citation>
    <scope>NUCLEOTIDE SEQUENCE [LARGE SCALE GENOMIC DNA]</scope>
    <source>
        <strain evidence="1 2">NISL 7118</strain>
    </source>
</reference>
<accession>A0A2H6C111</accession>
<dbReference type="InterPro" id="IPR037914">
    <property type="entry name" value="SpoVT-AbrB_sf"/>
</dbReference>
<dbReference type="AlphaFoldDB" id="A0A2H6C111"/>
<dbReference type="GO" id="GO:0003677">
    <property type="term" value="F:DNA binding"/>
    <property type="evidence" value="ECO:0007669"/>
    <property type="project" value="InterPro"/>
</dbReference>
<comment type="caution">
    <text evidence="1">The sequence shown here is derived from an EMBL/GenBank/DDBJ whole genome shotgun (WGS) entry which is preliminary data.</text>
</comment>
<dbReference type="SMART" id="SM00966">
    <property type="entry name" value="SpoVT_AbrB"/>
    <property type="match status" value="1"/>
</dbReference>
<keyword evidence="2" id="KW-1185">Reference proteome</keyword>
<name>A0A2H6C111_TETHA</name>
<protein>
    <submittedName>
        <fullName evidence="1">Putative toxin-antitoxin system antitoxin component</fullName>
    </submittedName>
</protein>
<dbReference type="EMBL" id="BDEC01000058">
    <property type="protein sequence ID" value="GBD68576.1"/>
    <property type="molecule type" value="Genomic_DNA"/>
</dbReference>